<dbReference type="WBParaSite" id="ASIM_0001421201-mRNA-1">
    <property type="protein sequence ID" value="ASIM_0001421201-mRNA-1"/>
    <property type="gene ID" value="ASIM_0001421201"/>
</dbReference>
<protein>
    <recommendedName>
        <fullName evidence="2">SKA complex subunit 1</fullName>
    </recommendedName>
    <alternativeName>
        <fullName evidence="3">Spindle and kinetochore-associated protein 1</fullName>
    </alternativeName>
</protein>
<evidence type="ECO:0000313" key="7">
    <source>
        <dbReference type="WBParaSite" id="ASIM_0001421201-mRNA-1"/>
    </source>
</evidence>
<name>A0A0M3K084_ANISI</name>
<dbReference type="GO" id="GO:0007059">
    <property type="term" value="P:chromosome segregation"/>
    <property type="evidence" value="ECO:0007669"/>
    <property type="project" value="InterPro"/>
</dbReference>
<organism evidence="7">
    <name type="scientific">Anisakis simplex</name>
    <name type="common">Herring worm</name>
    <dbReference type="NCBI Taxonomy" id="6269"/>
    <lineage>
        <taxon>Eukaryota</taxon>
        <taxon>Metazoa</taxon>
        <taxon>Ecdysozoa</taxon>
        <taxon>Nematoda</taxon>
        <taxon>Chromadorea</taxon>
        <taxon>Rhabditida</taxon>
        <taxon>Spirurina</taxon>
        <taxon>Ascaridomorpha</taxon>
        <taxon>Ascaridoidea</taxon>
        <taxon>Anisakidae</taxon>
        <taxon>Anisakis</taxon>
        <taxon>Anisakis simplex complex</taxon>
    </lineage>
</organism>
<dbReference type="GO" id="GO:0008017">
    <property type="term" value="F:microtubule binding"/>
    <property type="evidence" value="ECO:0007669"/>
    <property type="project" value="InterPro"/>
</dbReference>
<keyword evidence="6" id="KW-1185">Reference proteome</keyword>
<reference evidence="5 6" key="2">
    <citation type="submission" date="2018-11" db="EMBL/GenBank/DDBJ databases">
        <authorList>
            <consortium name="Pathogen Informatics"/>
        </authorList>
    </citation>
    <scope>NUCLEOTIDE SEQUENCE [LARGE SCALE GENOMIC DNA]</scope>
</reference>
<evidence type="ECO:0000313" key="5">
    <source>
        <dbReference type="EMBL" id="VDK50227.1"/>
    </source>
</evidence>
<evidence type="ECO:0000256" key="2">
    <source>
        <dbReference type="ARBA" id="ARBA00047182"/>
    </source>
</evidence>
<dbReference type="GO" id="GO:0031110">
    <property type="term" value="P:regulation of microtubule polymerization or depolymerization"/>
    <property type="evidence" value="ECO:0007669"/>
    <property type="project" value="TreeGrafter"/>
</dbReference>
<accession>A0A0M3K084</accession>
<dbReference type="Gene3D" id="1.10.10.1890">
    <property type="entry name" value="Ska1 microtubule binding domain-like"/>
    <property type="match status" value="1"/>
</dbReference>
<evidence type="ECO:0000256" key="1">
    <source>
        <dbReference type="ARBA" id="ARBA00006836"/>
    </source>
</evidence>
<evidence type="ECO:0000313" key="6">
    <source>
        <dbReference type="Proteomes" id="UP000267096"/>
    </source>
</evidence>
<evidence type="ECO:0000256" key="4">
    <source>
        <dbReference type="SAM" id="MobiDB-lite"/>
    </source>
</evidence>
<dbReference type="OrthoDB" id="5962at2759"/>
<dbReference type="PANTHER" id="PTHR28573">
    <property type="entry name" value="SPINDLE AND KINETOCHORE-ASSOCIATED PROTEIN 1"/>
    <property type="match status" value="1"/>
</dbReference>
<sequence length="284" mass="32077">MNDFMEMVDSVANELLKVSQARMDRLVQAARNNGASDATIDSGTECLLNALERLSHVYDEVKQAEADLDAVQDSNDSEEVAFLQKYGIDLSSRPQDDADADAENTKEKEGEFKKPENPRNRNKKKGNPKEDSKQTSSSAASKNVRDSVRSRSNSLTEGFIPLPLISQEEFSQITPTTRGRLDLGSLNEMVEALNKAICNKLALIKRPQHQLRQDERELVFEWKSQSSIDGLENRVFIKDSEFRSHLLSKLRLSWNKCGIPCLRALKMICEIRSKGSLYIVPMRK</sequence>
<reference evidence="7" key="1">
    <citation type="submission" date="2017-02" db="UniProtKB">
        <authorList>
            <consortium name="WormBaseParasite"/>
        </authorList>
    </citation>
    <scope>IDENTIFICATION</scope>
</reference>
<proteinExistence type="inferred from homology"/>
<dbReference type="PANTHER" id="PTHR28573:SF1">
    <property type="entry name" value="SPINDLE AND KINETOCHORE-ASSOCIATED PROTEIN 1"/>
    <property type="match status" value="1"/>
</dbReference>
<comment type="similarity">
    <text evidence="1">Belongs to the SKA1 family.</text>
</comment>
<dbReference type="GO" id="GO:0005876">
    <property type="term" value="C:spindle microtubule"/>
    <property type="evidence" value="ECO:0007669"/>
    <property type="project" value="TreeGrafter"/>
</dbReference>
<gene>
    <name evidence="5" type="ORF">ASIM_LOCUS13640</name>
</gene>
<dbReference type="AlphaFoldDB" id="A0A0M3K084"/>
<dbReference type="EMBL" id="UYRR01031456">
    <property type="protein sequence ID" value="VDK50227.1"/>
    <property type="molecule type" value="Genomic_DNA"/>
</dbReference>
<dbReference type="GO" id="GO:0072686">
    <property type="term" value="C:mitotic spindle"/>
    <property type="evidence" value="ECO:0007669"/>
    <property type="project" value="TreeGrafter"/>
</dbReference>
<feature type="region of interest" description="Disordered" evidence="4">
    <location>
        <begin position="91"/>
        <end position="152"/>
    </location>
</feature>
<dbReference type="Pfam" id="PF07160">
    <property type="entry name" value="SKA1"/>
    <property type="match status" value="1"/>
</dbReference>
<dbReference type="InterPro" id="IPR009829">
    <property type="entry name" value="SKA1"/>
</dbReference>
<evidence type="ECO:0000256" key="3">
    <source>
        <dbReference type="ARBA" id="ARBA00047202"/>
    </source>
</evidence>
<dbReference type="GO" id="GO:0000278">
    <property type="term" value="P:mitotic cell cycle"/>
    <property type="evidence" value="ECO:0007669"/>
    <property type="project" value="TreeGrafter"/>
</dbReference>
<dbReference type="GO" id="GO:0051301">
    <property type="term" value="P:cell division"/>
    <property type="evidence" value="ECO:0007669"/>
    <property type="project" value="InterPro"/>
</dbReference>
<dbReference type="GO" id="GO:0000940">
    <property type="term" value="C:outer kinetochore"/>
    <property type="evidence" value="ECO:0007669"/>
    <property type="project" value="TreeGrafter"/>
</dbReference>
<dbReference type="Proteomes" id="UP000267096">
    <property type="component" value="Unassembled WGS sequence"/>
</dbReference>
<dbReference type="InterPro" id="IPR042031">
    <property type="entry name" value="SKA1_MBD_sf"/>
</dbReference>
<feature type="compositionally biased region" description="Basic and acidic residues" evidence="4">
    <location>
        <begin position="103"/>
        <end position="119"/>
    </location>
</feature>